<evidence type="ECO:0000313" key="3">
    <source>
        <dbReference type="Proteomes" id="UP000702544"/>
    </source>
</evidence>
<dbReference type="AlphaFoldDB" id="A0AAE4ZC76"/>
<feature type="signal peptide" evidence="1">
    <location>
        <begin position="1"/>
        <end position="19"/>
    </location>
</feature>
<reference evidence="2 3" key="1">
    <citation type="submission" date="2020-01" db="EMBL/GenBank/DDBJ databases">
        <title>Genomes assembled from Gulf of Kutch pelagic sediment metagenomes.</title>
        <authorList>
            <person name="Chandrashekar M."/>
            <person name="Mahajan M.S."/>
            <person name="Dave K.J."/>
            <person name="Vatsa P."/>
            <person name="Nathani N.M."/>
        </authorList>
    </citation>
    <scope>NUCLEOTIDE SEQUENCE [LARGE SCALE GENOMIC DNA]</scope>
    <source>
        <strain evidence="2">KS3-K002</strain>
    </source>
</reference>
<accession>A0AAE4ZC76</accession>
<dbReference type="EMBL" id="JAACAK010000141">
    <property type="protein sequence ID" value="NIR76662.1"/>
    <property type="molecule type" value="Genomic_DNA"/>
</dbReference>
<evidence type="ECO:0000313" key="2">
    <source>
        <dbReference type="EMBL" id="NIR76662.1"/>
    </source>
</evidence>
<gene>
    <name evidence="2" type="ORF">GWO12_16400</name>
</gene>
<proteinExistence type="predicted"/>
<sequence>MKRLACALAFALAAAPVSGLLGQDDVPRTRLDDPEASFPEPFSSIEGLREFDDGRVMVSDRIEQAVRLIDFADGDMRQIGQVGQGPGEYRMPDELLPLPGDATLLVDFGNMRLTVVSPDGKLTDSEPMVRPEGWFLFPRGTDARGRLYIEGSSFQLGPGREPPDSFAISRYDRDGGSVDTVAMLPRAQTGQITMGGGGRGLSFSGSGASAYQARDAWAVAPDGRVAVARHDPYRIEWLTADRERIVGPEIVYEPVEVTEADKEAWADEMSTGTVVAIGTRGGGGRAMNLPRPDTDEIDFPERKPAFPANAVSVTPDGLAWVKRHVAHGRPETYDVFDAAGRRIKQVVLPERRRLVGFGDGTLYAVYIDDDDLQWLERYRR</sequence>
<keyword evidence="1" id="KW-0732">Signal</keyword>
<organism evidence="2 3">
    <name type="scientific">Candidatus Kutchimonas denitrificans</name>
    <dbReference type="NCBI Taxonomy" id="3056748"/>
    <lineage>
        <taxon>Bacteria</taxon>
        <taxon>Pseudomonadati</taxon>
        <taxon>Gemmatimonadota</taxon>
        <taxon>Gemmatimonadia</taxon>
        <taxon>Candidatus Palauibacterales</taxon>
        <taxon>Candidatus Palauibacteraceae</taxon>
        <taxon>Candidatus Kutchimonas</taxon>
    </lineage>
</organism>
<protein>
    <submittedName>
        <fullName evidence="2">Uncharacterized protein</fullName>
    </submittedName>
</protein>
<comment type="caution">
    <text evidence="2">The sequence shown here is derived from an EMBL/GenBank/DDBJ whole genome shotgun (WGS) entry which is preliminary data.</text>
</comment>
<dbReference type="SUPFAM" id="SSF63829">
    <property type="entry name" value="Calcium-dependent phosphotriesterase"/>
    <property type="match status" value="1"/>
</dbReference>
<feature type="chain" id="PRO_5042088868" evidence="1">
    <location>
        <begin position="20"/>
        <end position="380"/>
    </location>
</feature>
<dbReference type="Proteomes" id="UP000702544">
    <property type="component" value="Unassembled WGS sequence"/>
</dbReference>
<evidence type="ECO:0000256" key="1">
    <source>
        <dbReference type="SAM" id="SignalP"/>
    </source>
</evidence>
<name>A0AAE4ZC76_9BACT</name>